<dbReference type="PROSITE" id="PS00379">
    <property type="entry name" value="CDP_ALCOHOL_P_TRANSF"/>
    <property type="match status" value="1"/>
</dbReference>
<evidence type="ECO:0000313" key="13">
    <source>
        <dbReference type="EMBL" id="PIY62161.1"/>
    </source>
</evidence>
<sequence>MSDDRWNEKIRLLPHDRIYARTLDALMPRWIVPNHVTVLRFFLIAPVVYLLYVGNYSWGVPLFLFAALTDALDGSMARVRRKITRWGIVYDPLADKLLIGSVLFLIVLRHINFYLGLGLLLVESLMIIGGWMMWRRGIVQPANFFGKLKMVAEVVGIMLLLIALWLDMSLFVDLSNGTLSVALVVAIVSLLSRLY</sequence>
<dbReference type="InterPro" id="IPR000462">
    <property type="entry name" value="CDP-OH_P_trans"/>
</dbReference>
<organism evidence="13 14">
    <name type="scientific">Candidatus Uhrbacteria bacterium CG_4_10_14_0_8_um_filter_58_22</name>
    <dbReference type="NCBI Taxonomy" id="1975029"/>
    <lineage>
        <taxon>Bacteria</taxon>
        <taxon>Candidatus Uhriibacteriota</taxon>
    </lineage>
</organism>
<evidence type="ECO:0000256" key="12">
    <source>
        <dbReference type="SAM" id="Phobius"/>
    </source>
</evidence>
<dbReference type="InterPro" id="IPR048254">
    <property type="entry name" value="CDP_ALCOHOL_P_TRANSF_CS"/>
</dbReference>
<evidence type="ECO:0000256" key="9">
    <source>
        <dbReference type="ARBA" id="ARBA00023209"/>
    </source>
</evidence>
<keyword evidence="5 12" id="KW-0812">Transmembrane</keyword>
<keyword evidence="4 11" id="KW-0808">Transferase</keyword>
<dbReference type="AlphaFoldDB" id="A0A2M7QA29"/>
<feature type="transmembrane region" description="Helical" evidence="12">
    <location>
        <begin position="88"/>
        <end position="107"/>
    </location>
</feature>
<dbReference type="GO" id="GO:0008444">
    <property type="term" value="F:CDP-diacylglycerol-glycerol-3-phosphate 3-phosphatidyltransferase activity"/>
    <property type="evidence" value="ECO:0007669"/>
    <property type="project" value="InterPro"/>
</dbReference>
<dbReference type="InterPro" id="IPR043130">
    <property type="entry name" value="CDP-OH_PTrfase_TM_dom"/>
</dbReference>
<feature type="transmembrane region" description="Helical" evidence="12">
    <location>
        <begin position="113"/>
        <end position="134"/>
    </location>
</feature>
<dbReference type="GO" id="GO:0046474">
    <property type="term" value="P:glycerophospholipid biosynthetic process"/>
    <property type="evidence" value="ECO:0007669"/>
    <property type="project" value="TreeGrafter"/>
</dbReference>
<dbReference type="PIRSF" id="PIRSF000847">
    <property type="entry name" value="Phos_ph_gly_syn"/>
    <property type="match status" value="1"/>
</dbReference>
<dbReference type="InterPro" id="IPR050324">
    <property type="entry name" value="CDP-alcohol_PTase-I"/>
</dbReference>
<dbReference type="Proteomes" id="UP000230973">
    <property type="component" value="Unassembled WGS sequence"/>
</dbReference>
<dbReference type="Gene3D" id="1.20.120.1760">
    <property type="match status" value="1"/>
</dbReference>
<evidence type="ECO:0000256" key="8">
    <source>
        <dbReference type="ARBA" id="ARBA00023136"/>
    </source>
</evidence>
<comment type="caution">
    <text evidence="13">The sequence shown here is derived from an EMBL/GenBank/DDBJ whole genome shotgun (WGS) entry which is preliminary data.</text>
</comment>
<accession>A0A2M7QA29</accession>
<keyword evidence="8 12" id="KW-0472">Membrane</keyword>
<dbReference type="EMBL" id="PFLC01000051">
    <property type="protein sequence ID" value="PIY62161.1"/>
    <property type="molecule type" value="Genomic_DNA"/>
</dbReference>
<keyword evidence="10" id="KW-1208">Phospholipid metabolism</keyword>
<evidence type="ECO:0000313" key="14">
    <source>
        <dbReference type="Proteomes" id="UP000230973"/>
    </source>
</evidence>
<evidence type="ECO:0000256" key="6">
    <source>
        <dbReference type="ARBA" id="ARBA00022989"/>
    </source>
</evidence>
<evidence type="ECO:0000256" key="1">
    <source>
        <dbReference type="ARBA" id="ARBA00004141"/>
    </source>
</evidence>
<keyword evidence="9" id="KW-0594">Phospholipid biosynthesis</keyword>
<dbReference type="Pfam" id="PF01066">
    <property type="entry name" value="CDP-OH_P_transf"/>
    <property type="match status" value="1"/>
</dbReference>
<reference evidence="14" key="1">
    <citation type="submission" date="2017-09" db="EMBL/GenBank/DDBJ databases">
        <title>Depth-based differentiation of microbial function through sediment-hosted aquifers and enrichment of novel symbionts in the deep terrestrial subsurface.</title>
        <authorList>
            <person name="Probst A.J."/>
            <person name="Ladd B."/>
            <person name="Jarett J.K."/>
            <person name="Geller-Mcgrath D.E."/>
            <person name="Sieber C.M.K."/>
            <person name="Emerson J.B."/>
            <person name="Anantharaman K."/>
            <person name="Thomas B.C."/>
            <person name="Malmstrom R."/>
            <person name="Stieglmeier M."/>
            <person name="Klingl A."/>
            <person name="Woyke T."/>
            <person name="Ryan C.M."/>
            <person name="Banfield J.F."/>
        </authorList>
    </citation>
    <scope>NUCLEOTIDE SEQUENCE [LARGE SCALE GENOMIC DNA]</scope>
</reference>
<dbReference type="InterPro" id="IPR004570">
    <property type="entry name" value="Phosphatidylglycerol_P_synth"/>
</dbReference>
<evidence type="ECO:0000256" key="7">
    <source>
        <dbReference type="ARBA" id="ARBA00023098"/>
    </source>
</evidence>
<evidence type="ECO:0008006" key="15">
    <source>
        <dbReference type="Google" id="ProtNLM"/>
    </source>
</evidence>
<keyword evidence="7" id="KW-0443">Lipid metabolism</keyword>
<evidence type="ECO:0000256" key="5">
    <source>
        <dbReference type="ARBA" id="ARBA00022692"/>
    </source>
</evidence>
<evidence type="ECO:0000256" key="11">
    <source>
        <dbReference type="RuleBase" id="RU003750"/>
    </source>
</evidence>
<feature type="transmembrane region" description="Helical" evidence="12">
    <location>
        <begin position="146"/>
        <end position="166"/>
    </location>
</feature>
<dbReference type="PANTHER" id="PTHR14269">
    <property type="entry name" value="CDP-DIACYLGLYCEROL--GLYCEROL-3-PHOSPHATE 3-PHOSPHATIDYLTRANSFERASE-RELATED"/>
    <property type="match status" value="1"/>
</dbReference>
<evidence type="ECO:0000256" key="10">
    <source>
        <dbReference type="ARBA" id="ARBA00023264"/>
    </source>
</evidence>
<evidence type="ECO:0000256" key="4">
    <source>
        <dbReference type="ARBA" id="ARBA00022679"/>
    </source>
</evidence>
<feature type="transmembrane region" description="Helical" evidence="12">
    <location>
        <begin position="178"/>
        <end position="194"/>
    </location>
</feature>
<dbReference type="PANTHER" id="PTHR14269:SF62">
    <property type="entry name" value="CDP-DIACYLGLYCEROL--GLYCEROL-3-PHOSPHATE 3-PHOSPHATIDYLTRANSFERASE 1, CHLOROPLASTIC"/>
    <property type="match status" value="1"/>
</dbReference>
<dbReference type="GO" id="GO:0016020">
    <property type="term" value="C:membrane"/>
    <property type="evidence" value="ECO:0007669"/>
    <property type="project" value="UniProtKB-SubCell"/>
</dbReference>
<keyword evidence="6 12" id="KW-1133">Transmembrane helix</keyword>
<comment type="subcellular location">
    <subcellularLocation>
        <location evidence="1">Membrane</location>
        <topology evidence="1">Multi-pass membrane protein</topology>
    </subcellularLocation>
</comment>
<name>A0A2M7QA29_9BACT</name>
<proteinExistence type="inferred from homology"/>
<evidence type="ECO:0000256" key="2">
    <source>
        <dbReference type="ARBA" id="ARBA00010441"/>
    </source>
</evidence>
<comment type="similarity">
    <text evidence="2 11">Belongs to the CDP-alcohol phosphatidyltransferase class-I family.</text>
</comment>
<gene>
    <name evidence="13" type="ORF">COY93_03745</name>
</gene>
<evidence type="ECO:0000256" key="3">
    <source>
        <dbReference type="ARBA" id="ARBA00022516"/>
    </source>
</evidence>
<protein>
    <recommendedName>
        <fullName evidence="15">CDP-alcohol phosphatidyltransferase family protein</fullName>
    </recommendedName>
</protein>
<keyword evidence="3" id="KW-0444">Lipid biosynthesis</keyword>